<keyword evidence="2 4" id="KW-0808">Transferase</keyword>
<feature type="binding site" evidence="4">
    <location>
        <position position="160"/>
    </location>
    <ligand>
        <name>substrate</name>
    </ligand>
</feature>
<dbReference type="GO" id="GO:0046872">
    <property type="term" value="F:metal ion binding"/>
    <property type="evidence" value="ECO:0007669"/>
    <property type="project" value="UniProtKB-KW"/>
</dbReference>
<dbReference type="NCBIfam" id="TIGR00430">
    <property type="entry name" value="Q_tRNA_tgt"/>
    <property type="match status" value="1"/>
</dbReference>
<dbReference type="PANTHER" id="PTHR46499">
    <property type="entry name" value="QUEUINE TRNA-RIBOSYLTRANSFERASE"/>
    <property type="match status" value="1"/>
</dbReference>
<keyword evidence="4" id="KW-0671">Queuosine biosynthesis</keyword>
<evidence type="ECO:0000256" key="4">
    <source>
        <dbReference type="HAMAP-Rule" id="MF_00168"/>
    </source>
</evidence>
<comment type="similarity">
    <text evidence="4">Belongs to the queuine tRNA-ribosyltransferase family.</text>
</comment>
<dbReference type="NCBIfam" id="TIGR00449">
    <property type="entry name" value="tgt_general"/>
    <property type="match status" value="1"/>
</dbReference>
<comment type="catalytic activity">
    <reaction evidence="4">
        <text>7-aminomethyl-7-carbaguanine + guanosine(34) in tRNA = 7-aminomethyl-7-carbaguanosine(34) in tRNA + guanine</text>
        <dbReference type="Rhea" id="RHEA:24104"/>
        <dbReference type="Rhea" id="RHEA-COMP:10341"/>
        <dbReference type="Rhea" id="RHEA-COMP:10342"/>
        <dbReference type="ChEBI" id="CHEBI:16235"/>
        <dbReference type="ChEBI" id="CHEBI:58703"/>
        <dbReference type="ChEBI" id="CHEBI:74269"/>
        <dbReference type="ChEBI" id="CHEBI:82833"/>
        <dbReference type="EC" id="2.4.2.29"/>
    </reaction>
</comment>
<dbReference type="HAMAP" id="MF_00168">
    <property type="entry name" value="Q_tRNA_Tgt"/>
    <property type="match status" value="1"/>
</dbReference>
<comment type="subunit">
    <text evidence="4">Homodimer. Within each dimer, one monomer is responsible for RNA recognition and catalysis, while the other monomer binds to the replacement base PreQ1.</text>
</comment>
<gene>
    <name evidence="4" type="primary">tgt</name>
    <name evidence="6" type="ORF">UY92_C0002G0084</name>
</gene>
<comment type="function">
    <text evidence="4">Catalyzes the base-exchange of a guanine (G) residue with the queuine precursor 7-aminomethyl-7-deazaguanine (PreQ1) at position 34 (anticodon wobble position) in tRNAs with GU(N) anticodons (tRNA-Asp, -Asn, -His and -Tyr). Catalysis occurs through a double-displacement mechanism. The nucleophile active site attacks the C1' of nucleotide 34 to detach the guanine base from the RNA, forming a covalent enzyme-RNA intermediate. The proton acceptor active site deprotonates the incoming PreQ1, allowing a nucleophilic attack on the C1' of the ribose to form the product. After dissociation, two additional enzymatic reactions on the tRNA convert PreQ1 to queuine (Q), resulting in the hypermodified nucleoside queuosine (7-(((4,5-cis-dihydroxy-2-cyclopenten-1-yl)amino)methyl)-7-deazaguanosine).</text>
</comment>
<feature type="binding site" evidence="4">
    <location>
        <position position="362"/>
    </location>
    <ligand>
        <name>Zn(2+)</name>
        <dbReference type="ChEBI" id="CHEBI:29105"/>
    </ligand>
</feature>
<evidence type="ECO:0000256" key="3">
    <source>
        <dbReference type="ARBA" id="ARBA00022694"/>
    </source>
</evidence>
<keyword evidence="4" id="KW-0862">Zinc</keyword>
<dbReference type="InterPro" id="IPR004803">
    <property type="entry name" value="TGT"/>
</dbReference>
<dbReference type="GO" id="GO:0005829">
    <property type="term" value="C:cytosol"/>
    <property type="evidence" value="ECO:0007669"/>
    <property type="project" value="TreeGrafter"/>
</dbReference>
<accession>A0A0G2ANP1</accession>
<evidence type="ECO:0000313" key="6">
    <source>
        <dbReference type="EMBL" id="KKW42967.1"/>
    </source>
</evidence>
<proteinExistence type="inferred from homology"/>
<keyword evidence="3 4" id="KW-0819">tRNA processing</keyword>
<dbReference type="GO" id="GO:0008616">
    <property type="term" value="P:tRNA queuosine(34) biosynthetic process"/>
    <property type="evidence" value="ECO:0007669"/>
    <property type="project" value="UniProtKB-UniRule"/>
</dbReference>
<evidence type="ECO:0000256" key="2">
    <source>
        <dbReference type="ARBA" id="ARBA00022679"/>
    </source>
</evidence>
<dbReference type="InterPro" id="IPR050076">
    <property type="entry name" value="ArchSynthase1/Queuine_TRR"/>
</dbReference>
<comment type="pathway">
    <text evidence="4">tRNA modification; tRNA-queuosine biosynthesis.</text>
</comment>
<dbReference type="UniPathway" id="UPA00392"/>
<dbReference type="PATRIC" id="fig|1619044.3.peg.199"/>
<comment type="caution">
    <text evidence="6">The sequence shown here is derived from an EMBL/GenBank/DDBJ whole genome shotgun (WGS) entry which is preliminary data.</text>
</comment>
<evidence type="ECO:0000313" key="7">
    <source>
        <dbReference type="Proteomes" id="UP000033870"/>
    </source>
</evidence>
<feature type="binding site" evidence="4">
    <location>
        <begin position="92"/>
        <end position="96"/>
    </location>
    <ligand>
        <name>substrate</name>
    </ligand>
</feature>
<dbReference type="Gene3D" id="3.20.20.105">
    <property type="entry name" value="Queuine tRNA-ribosyltransferase-like"/>
    <property type="match status" value="1"/>
</dbReference>
<dbReference type="SUPFAM" id="SSF51713">
    <property type="entry name" value="tRNA-guanine transglycosylase"/>
    <property type="match status" value="1"/>
</dbReference>
<dbReference type="InterPro" id="IPR036511">
    <property type="entry name" value="TGT-like_sf"/>
</dbReference>
<dbReference type="InterPro" id="IPR002616">
    <property type="entry name" value="tRNA_ribo_trans-like"/>
</dbReference>
<protein>
    <recommendedName>
        <fullName evidence="4">Queuine tRNA-ribosyltransferase</fullName>
        <ecNumber evidence="4">2.4.2.29</ecNumber>
    </recommendedName>
    <alternativeName>
        <fullName evidence="4">Guanine insertion enzyme</fullName>
    </alternativeName>
    <alternativeName>
        <fullName evidence="4">tRNA-guanine transglycosylase</fullName>
    </alternativeName>
</protein>
<comment type="cofactor">
    <cofactor evidence="4">
        <name>Zn(2+)</name>
        <dbReference type="ChEBI" id="CHEBI:29105"/>
    </cofactor>
    <text evidence="4">Binds 1 zinc ion per subunit.</text>
</comment>
<dbReference type="GO" id="GO:0008479">
    <property type="term" value="F:tRNA-guanosine(34) queuine transglycosylase activity"/>
    <property type="evidence" value="ECO:0007669"/>
    <property type="project" value="UniProtKB-UniRule"/>
</dbReference>
<dbReference type="AlphaFoldDB" id="A0A0G2ANP1"/>
<keyword evidence="1 4" id="KW-0328">Glycosyltransferase</keyword>
<dbReference type="Proteomes" id="UP000033870">
    <property type="component" value="Unassembled WGS sequence"/>
</dbReference>
<feature type="binding site" evidence="4">
    <location>
        <position position="331"/>
    </location>
    <ligand>
        <name>Zn(2+)</name>
        <dbReference type="ChEBI" id="CHEBI:29105"/>
    </ligand>
</feature>
<dbReference type="EC" id="2.4.2.29" evidence="4"/>
<comment type="caution">
    <text evidence="4">Lacks conserved residue(s) required for the propagation of feature annotation.</text>
</comment>
<feature type="region of interest" description="RNA binding; important for wobble base 34 recognition" evidence="4">
    <location>
        <begin position="293"/>
        <end position="297"/>
    </location>
</feature>
<dbReference type="EMBL" id="LCRX01000002">
    <property type="protein sequence ID" value="KKW42967.1"/>
    <property type="molecule type" value="Genomic_DNA"/>
</dbReference>
<feature type="binding site" evidence="4">
    <location>
        <position position="336"/>
    </location>
    <ligand>
        <name>Zn(2+)</name>
        <dbReference type="ChEBI" id="CHEBI:29105"/>
    </ligand>
</feature>
<feature type="binding site" evidence="4">
    <location>
        <position position="237"/>
    </location>
    <ligand>
        <name>substrate</name>
    </ligand>
</feature>
<feature type="binding site" evidence="4">
    <location>
        <position position="333"/>
    </location>
    <ligand>
        <name>Zn(2+)</name>
        <dbReference type="ChEBI" id="CHEBI:29105"/>
    </ligand>
</feature>
<feature type="binding site" evidence="4">
    <location>
        <position position="210"/>
    </location>
    <ligand>
        <name>substrate</name>
    </ligand>
</feature>
<feature type="domain" description="tRNA-guanine(15) transglycosylase-like" evidence="5">
    <location>
        <begin position="13"/>
        <end position="390"/>
    </location>
</feature>
<name>A0A0G2ANP1_9BACT</name>
<reference evidence="6 7" key="1">
    <citation type="journal article" date="2015" name="Nature">
        <title>rRNA introns, odd ribosomes, and small enigmatic genomes across a large radiation of phyla.</title>
        <authorList>
            <person name="Brown C.T."/>
            <person name="Hug L.A."/>
            <person name="Thomas B.C."/>
            <person name="Sharon I."/>
            <person name="Castelle C.J."/>
            <person name="Singh A."/>
            <person name="Wilkins M.J."/>
            <person name="Williams K.H."/>
            <person name="Banfield J.F."/>
        </authorList>
    </citation>
    <scope>NUCLEOTIDE SEQUENCE [LARGE SCALE GENOMIC DNA]</scope>
</reference>
<evidence type="ECO:0000256" key="1">
    <source>
        <dbReference type="ARBA" id="ARBA00022676"/>
    </source>
</evidence>
<feature type="active site" description="Proton acceptor" evidence="4">
    <location>
        <position position="92"/>
    </location>
</feature>
<keyword evidence="4" id="KW-0479">Metal-binding</keyword>
<sequence>MTMFTVTHRDAATRARTGIIHTGHGAIETPVFMPVGTQATVKSLDFNDLHAVGASVILSNTYHLHLRPGEDTVRNFGGLHRFMRWDKPILTDSGGFQVFSLGVERGGTKSAANGQGKLVKINEDGVTFRSHLDGSAHHFTPESAMEAQHKLGADIIMAFDECTPDSAGEAYTKEAMGRTHRWAARSGRKHRELQEASALGYPQFLFGIIQGANHEYLRKISAEFISGLEFDGIAIGGESVGYNMAATKNILHWVMPLIPEDKPHYTMGVGYSPSDLFAVVEQGIDMFDCVAPTRVARNGTLFVHRAISPTFKININNAQYRADGGPVDPSCPCFTCQNHTRGYLHHLFKAEELLAYRLATIHNLHFFLTLMSEIRQAIQADRFSQLKQEWV</sequence>
<dbReference type="PANTHER" id="PTHR46499:SF1">
    <property type="entry name" value="QUEUINE TRNA-RIBOSYLTRANSFERASE"/>
    <property type="match status" value="1"/>
</dbReference>
<dbReference type="STRING" id="1619044.UY92_C0002G0084"/>
<evidence type="ECO:0000259" key="5">
    <source>
        <dbReference type="Pfam" id="PF01702"/>
    </source>
</evidence>
<feature type="active site" description="Nucleophile" evidence="4">
    <location>
        <position position="288"/>
    </location>
</feature>
<dbReference type="Pfam" id="PF01702">
    <property type="entry name" value="TGT"/>
    <property type="match status" value="1"/>
</dbReference>
<organism evidence="6 7">
    <name type="scientific">Candidatus Magasanikbacteria bacterium GW2011_GWA2_56_11</name>
    <dbReference type="NCBI Taxonomy" id="1619044"/>
    <lineage>
        <taxon>Bacteria</taxon>
        <taxon>Candidatus Magasanikiibacteriota</taxon>
    </lineage>
</organism>